<dbReference type="CDD" id="cd03255">
    <property type="entry name" value="ABC_MJ0796_LolCDE_FtsE"/>
    <property type="match status" value="1"/>
</dbReference>
<evidence type="ECO:0000256" key="2">
    <source>
        <dbReference type="ARBA" id="ARBA00022741"/>
    </source>
</evidence>
<protein>
    <submittedName>
        <fullName evidence="5">ABC transporter ATP-binding protein</fullName>
    </submittedName>
</protein>
<dbReference type="InterPro" id="IPR003439">
    <property type="entry name" value="ABC_transporter-like_ATP-bd"/>
</dbReference>
<keyword evidence="3 5" id="KW-0067">ATP-binding</keyword>
<keyword evidence="1" id="KW-0813">Transport</keyword>
<keyword evidence="6" id="KW-1185">Reference proteome</keyword>
<dbReference type="InterPro" id="IPR027417">
    <property type="entry name" value="P-loop_NTPase"/>
</dbReference>
<dbReference type="Pfam" id="PF00005">
    <property type="entry name" value="ABC_tran"/>
    <property type="match status" value="1"/>
</dbReference>
<dbReference type="InterPro" id="IPR003593">
    <property type="entry name" value="AAA+_ATPase"/>
</dbReference>
<dbReference type="EMBL" id="JAIMJA010000020">
    <property type="protein sequence ID" value="MCE2596509.1"/>
    <property type="molecule type" value="Genomic_DNA"/>
</dbReference>
<dbReference type="SUPFAM" id="SSF52540">
    <property type="entry name" value="P-loop containing nucleoside triphosphate hydrolases"/>
    <property type="match status" value="1"/>
</dbReference>
<dbReference type="RefSeq" id="WP_233054179.1">
    <property type="nucleotide sequence ID" value="NZ_JAIMJA010000020.1"/>
</dbReference>
<dbReference type="SMART" id="SM00382">
    <property type="entry name" value="AAA"/>
    <property type="match status" value="1"/>
</dbReference>
<reference evidence="5 6" key="1">
    <citation type="journal article" date="2022" name="Environ. Microbiol. Rep.">
        <title>Eco-phylogenetic analyses reveal divergent evolution of vitamin B12 metabolism in the marine bacterial family 'Psychromonadaceae'.</title>
        <authorList>
            <person name="Jin X."/>
            <person name="Yang Y."/>
            <person name="Cao H."/>
            <person name="Gao B."/>
            <person name="Zhao Z."/>
        </authorList>
    </citation>
    <scope>NUCLEOTIDE SEQUENCE [LARGE SCALE GENOMIC DNA]</scope>
    <source>
        <strain evidence="5 6">MKS20</strain>
    </source>
</reference>
<name>A0ABS8WG06_9GAMM</name>
<gene>
    <name evidence="5" type="ORF">K6Y31_17065</name>
</gene>
<dbReference type="GO" id="GO:0005524">
    <property type="term" value="F:ATP binding"/>
    <property type="evidence" value="ECO:0007669"/>
    <property type="project" value="UniProtKB-KW"/>
</dbReference>
<organism evidence="5 6">
    <name type="scientific">Motilimonas cestriensis</name>
    <dbReference type="NCBI Taxonomy" id="2742685"/>
    <lineage>
        <taxon>Bacteria</taxon>
        <taxon>Pseudomonadati</taxon>
        <taxon>Pseudomonadota</taxon>
        <taxon>Gammaproteobacteria</taxon>
        <taxon>Alteromonadales</taxon>
        <taxon>Alteromonadales genera incertae sedis</taxon>
        <taxon>Motilimonas</taxon>
    </lineage>
</organism>
<feature type="domain" description="ABC transporter" evidence="4">
    <location>
        <begin position="2"/>
        <end position="230"/>
    </location>
</feature>
<dbReference type="InterPro" id="IPR017911">
    <property type="entry name" value="MacB-like_ATP-bd"/>
</dbReference>
<dbReference type="Gene3D" id="3.40.50.300">
    <property type="entry name" value="P-loop containing nucleotide triphosphate hydrolases"/>
    <property type="match status" value="1"/>
</dbReference>
<evidence type="ECO:0000313" key="6">
    <source>
        <dbReference type="Proteomes" id="UP001201273"/>
    </source>
</evidence>
<evidence type="ECO:0000256" key="1">
    <source>
        <dbReference type="ARBA" id="ARBA00022448"/>
    </source>
</evidence>
<dbReference type="PROSITE" id="PS50893">
    <property type="entry name" value="ABC_TRANSPORTER_2"/>
    <property type="match status" value="1"/>
</dbReference>
<sequence>MLTIQDLKFGWLKSQPLTIEIDHLSINKGDKVFLKGPSGCGKSTLLGLMTGINQPYSGTISMLGKELTALKGSQRDHFRADHLGYIFQQFNLLPYLSVIENVTLPCFFSKVRKNKALASSGSLEQEAKRLLSHLEIPTQLIHRQVTELSIGQQQRVAAARALIGKPEFIIADEPTSSLDTDARESFIKLLFNECVETDISLIFVSHDASLQGLFDHQIDLPTLNKATQTGA</sequence>
<proteinExistence type="predicted"/>
<dbReference type="Proteomes" id="UP001201273">
    <property type="component" value="Unassembled WGS sequence"/>
</dbReference>
<dbReference type="InterPro" id="IPR015854">
    <property type="entry name" value="ABC_transpr_LolD-like"/>
</dbReference>
<evidence type="ECO:0000259" key="4">
    <source>
        <dbReference type="PROSITE" id="PS50893"/>
    </source>
</evidence>
<keyword evidence="2" id="KW-0547">Nucleotide-binding</keyword>
<evidence type="ECO:0000313" key="5">
    <source>
        <dbReference type="EMBL" id="MCE2596509.1"/>
    </source>
</evidence>
<comment type="caution">
    <text evidence="5">The sequence shown here is derived from an EMBL/GenBank/DDBJ whole genome shotgun (WGS) entry which is preliminary data.</text>
</comment>
<dbReference type="PANTHER" id="PTHR24220">
    <property type="entry name" value="IMPORT ATP-BINDING PROTEIN"/>
    <property type="match status" value="1"/>
</dbReference>
<evidence type="ECO:0000256" key="3">
    <source>
        <dbReference type="ARBA" id="ARBA00022840"/>
    </source>
</evidence>
<accession>A0ABS8WG06</accession>
<dbReference type="PANTHER" id="PTHR24220:SF611">
    <property type="entry name" value="ATP-BINDING COMPONENT OF ABC TRANSPORTER-RELATED"/>
    <property type="match status" value="1"/>
</dbReference>